<dbReference type="AlphaFoldDB" id="A0A6J6VAJ3"/>
<gene>
    <name evidence="1" type="ORF">UFOPK2886_00598</name>
</gene>
<evidence type="ECO:0000313" key="1">
    <source>
        <dbReference type="EMBL" id="CAB4767873.1"/>
    </source>
</evidence>
<dbReference type="EMBL" id="CAEZZO010000076">
    <property type="protein sequence ID" value="CAB4767873.1"/>
    <property type="molecule type" value="Genomic_DNA"/>
</dbReference>
<sequence>MNKITKTIAVIGINIANAANPNAGTNAINICSEP</sequence>
<reference evidence="1" key="1">
    <citation type="submission" date="2020-05" db="EMBL/GenBank/DDBJ databases">
        <authorList>
            <person name="Chiriac C."/>
            <person name="Salcher M."/>
            <person name="Ghai R."/>
            <person name="Kavagutti S V."/>
        </authorList>
    </citation>
    <scope>NUCLEOTIDE SEQUENCE</scope>
</reference>
<name>A0A6J6VAJ3_9ZZZZ</name>
<protein>
    <submittedName>
        <fullName evidence="1">Unannotated protein</fullName>
    </submittedName>
</protein>
<proteinExistence type="predicted"/>
<accession>A0A6J6VAJ3</accession>
<organism evidence="1">
    <name type="scientific">freshwater metagenome</name>
    <dbReference type="NCBI Taxonomy" id="449393"/>
    <lineage>
        <taxon>unclassified sequences</taxon>
        <taxon>metagenomes</taxon>
        <taxon>ecological metagenomes</taxon>
    </lineage>
</organism>